<evidence type="ECO:0000313" key="12">
    <source>
        <dbReference type="Proteomes" id="UP000076842"/>
    </source>
</evidence>
<dbReference type="GO" id="GO:0032040">
    <property type="term" value="C:small-subunit processome"/>
    <property type="evidence" value="ECO:0007669"/>
    <property type="project" value="TreeGrafter"/>
</dbReference>
<dbReference type="Gene3D" id="3.40.50.300">
    <property type="entry name" value="P-loop containing nucleotide triphosphate hydrolases"/>
    <property type="match status" value="1"/>
</dbReference>
<evidence type="ECO:0000256" key="4">
    <source>
        <dbReference type="ARBA" id="ARBA00015422"/>
    </source>
</evidence>
<dbReference type="InParanoid" id="A0A165JGK0"/>
<dbReference type="Proteomes" id="UP000076842">
    <property type="component" value="Unassembled WGS sequence"/>
</dbReference>
<dbReference type="InterPro" id="IPR053939">
    <property type="entry name" value="UTP25_C"/>
</dbReference>
<evidence type="ECO:0000259" key="9">
    <source>
        <dbReference type="Pfam" id="PF06862"/>
    </source>
</evidence>
<evidence type="ECO:0000313" key="11">
    <source>
        <dbReference type="EMBL" id="KZT61808.1"/>
    </source>
</evidence>
<evidence type="ECO:0000256" key="7">
    <source>
        <dbReference type="RuleBase" id="RU365070"/>
    </source>
</evidence>
<sequence length="650" mass="74107">MDDDNFNSVSTKLLTLLNVSATKRDNKRRQNGDLEPPAKRLKLGGKRKARLSAEVTILDIPVTDGTLDHVNASTAPVVDIDEVPDDDAEATDTKDPFNEHFGTNTSMLSESVLKTLDSGKWTTRSRKIGSLGSFQESSIDTESSEDLSPPAKMEDKLVTIFKSRLNSLSDELKILCTDFTKLIGTYEDVFISNRDGSKQKAFREAVTVHALNHVLRTRRRVLKNNDRLAHFDDSKGAEPPSDVQDQGFTRPKVLFLLPLRNSALAWIQALISNSPTSQTENYTRFLAEYSLPDGVKDRLAETPENYPRDHVDTFRGNIDDSFRFGLKLTRKALKLFTEFYSSDIIVASPLGLKLLIEKDKSKSADFLSSIEILVMDQLDVMSMQNWEHVQFVFGHLNKLPNETRDSDFSRIKPWYLDGHAAKLRQTLMFSPYETPEIRALYNKSLTNVAGKLKTEQRFAGILSHIPKGIQQTFTKFSCSSPIHEPDARFEYFTTQVMPALLKSAVRSVNTMIFVPSYFDYVRLRNHFKETDTISYTTLSEDASNAEIARARHQFFSGNKAFVLMTERFHFYRRYRIRGFKNLILYGLPEHGNYYEELLTMPFHDTEGIDGGDVSVQAVFCQYDFLRLERVVGTQDARKMIRSQEDVFTFV</sequence>
<evidence type="ECO:0000256" key="3">
    <source>
        <dbReference type="ARBA" id="ARBA00009223"/>
    </source>
</evidence>
<feature type="domain" description="UTP25 NTP hydrolase-like" evidence="10">
    <location>
        <begin position="186"/>
        <end position="451"/>
    </location>
</feature>
<evidence type="ECO:0000256" key="1">
    <source>
        <dbReference type="ARBA" id="ARBA00002883"/>
    </source>
</evidence>
<evidence type="ECO:0000259" key="10">
    <source>
        <dbReference type="Pfam" id="PF22916"/>
    </source>
</evidence>
<dbReference type="GO" id="GO:0000462">
    <property type="term" value="P:maturation of SSU-rRNA from tricistronic rRNA transcript (SSU-rRNA, 5.8S rRNA, LSU-rRNA)"/>
    <property type="evidence" value="ECO:0007669"/>
    <property type="project" value="TreeGrafter"/>
</dbReference>
<comment type="similarity">
    <text evidence="3 7">Belongs to the UTP25 family.</text>
</comment>
<proteinExistence type="inferred from homology"/>
<gene>
    <name evidence="11" type="ORF">CALCODRAFT_490713</name>
</gene>
<dbReference type="OrthoDB" id="10264378at2759"/>
<reference evidence="11 12" key="1">
    <citation type="journal article" date="2016" name="Mol. Biol. Evol.">
        <title>Comparative Genomics of Early-Diverging Mushroom-Forming Fungi Provides Insights into the Origins of Lignocellulose Decay Capabilities.</title>
        <authorList>
            <person name="Nagy L.G."/>
            <person name="Riley R."/>
            <person name="Tritt A."/>
            <person name="Adam C."/>
            <person name="Daum C."/>
            <person name="Floudas D."/>
            <person name="Sun H."/>
            <person name="Yadav J.S."/>
            <person name="Pangilinan J."/>
            <person name="Larsson K.H."/>
            <person name="Matsuura K."/>
            <person name="Barry K."/>
            <person name="Labutti K."/>
            <person name="Kuo R."/>
            <person name="Ohm R.A."/>
            <person name="Bhattacharya S.S."/>
            <person name="Shirouzu T."/>
            <person name="Yoshinaga Y."/>
            <person name="Martin F.M."/>
            <person name="Grigoriev I.V."/>
            <person name="Hibbett D.S."/>
        </authorList>
    </citation>
    <scope>NUCLEOTIDE SEQUENCE [LARGE SCALE GENOMIC DNA]</scope>
    <source>
        <strain evidence="11 12">HHB12733</strain>
    </source>
</reference>
<dbReference type="InterPro" id="IPR027417">
    <property type="entry name" value="P-loop_NTPase"/>
</dbReference>
<dbReference type="AlphaFoldDB" id="A0A165JGK0"/>
<evidence type="ECO:0000256" key="5">
    <source>
        <dbReference type="ARBA" id="ARBA00023242"/>
    </source>
</evidence>
<dbReference type="PANTHER" id="PTHR12933:SF0">
    <property type="entry name" value="U3 SMALL NUCLEOLAR RNA-ASSOCIATED PROTEIN 25 HOMOLOG"/>
    <property type="match status" value="1"/>
</dbReference>
<evidence type="ECO:0000256" key="6">
    <source>
        <dbReference type="ARBA" id="ARBA00023274"/>
    </source>
</evidence>
<keyword evidence="5 7" id="KW-0539">Nucleus</keyword>
<dbReference type="Pfam" id="PF06862">
    <property type="entry name" value="Utp25_C"/>
    <property type="match status" value="1"/>
</dbReference>
<dbReference type="STRING" id="1353952.A0A165JGK0"/>
<name>A0A165JGK0_9BASI</name>
<keyword evidence="6 7" id="KW-0687">Ribonucleoprotein</keyword>
<dbReference type="GO" id="GO:0019843">
    <property type="term" value="F:rRNA binding"/>
    <property type="evidence" value="ECO:0007669"/>
    <property type="project" value="TreeGrafter"/>
</dbReference>
<dbReference type="PANTHER" id="PTHR12933">
    <property type="entry name" value="ORF PROTEIN-RELATED"/>
    <property type="match status" value="1"/>
</dbReference>
<feature type="region of interest" description="Disordered" evidence="8">
    <location>
        <begin position="20"/>
        <end position="39"/>
    </location>
</feature>
<dbReference type="EMBL" id="KV423920">
    <property type="protein sequence ID" value="KZT61808.1"/>
    <property type="molecule type" value="Genomic_DNA"/>
</dbReference>
<keyword evidence="7" id="KW-0690">Ribosome biogenesis</keyword>
<comment type="subunit">
    <text evidence="7">Component of the ribosomal small subunit (SSU) processome composed of at least 40 protein subunits and snoRNA U3.</text>
</comment>
<evidence type="ECO:0000256" key="8">
    <source>
        <dbReference type="SAM" id="MobiDB-lite"/>
    </source>
</evidence>
<dbReference type="InterPro" id="IPR053940">
    <property type="entry name" value="UTP25_NTPase-like"/>
</dbReference>
<dbReference type="Pfam" id="PF22916">
    <property type="entry name" value="UTP25_NTPase-like"/>
    <property type="match status" value="1"/>
</dbReference>
<organism evidence="11 12">
    <name type="scientific">Calocera cornea HHB12733</name>
    <dbReference type="NCBI Taxonomy" id="1353952"/>
    <lineage>
        <taxon>Eukaryota</taxon>
        <taxon>Fungi</taxon>
        <taxon>Dikarya</taxon>
        <taxon>Basidiomycota</taxon>
        <taxon>Agaricomycotina</taxon>
        <taxon>Dacrymycetes</taxon>
        <taxon>Dacrymycetales</taxon>
        <taxon>Dacrymycetaceae</taxon>
        <taxon>Calocera</taxon>
    </lineage>
</organism>
<dbReference type="GO" id="GO:0034511">
    <property type="term" value="F:U3 snoRNA binding"/>
    <property type="evidence" value="ECO:0007669"/>
    <property type="project" value="InterPro"/>
</dbReference>
<accession>A0A165JGK0</accession>
<feature type="region of interest" description="Disordered" evidence="8">
    <location>
        <begin position="82"/>
        <end position="102"/>
    </location>
</feature>
<comment type="function">
    <text evidence="1 7">DEAD-box RNA helicase-like protein required for pre-18S rRNA processing, specifically at sites A0, A1, and A2.</text>
</comment>
<keyword evidence="7" id="KW-0698">rRNA processing</keyword>
<protein>
    <recommendedName>
        <fullName evidence="4 7">U3 small nucleolar RNA-associated protein 25</fullName>
        <shortName evidence="7">U3 snoRNA-associated protein 25</shortName>
    </recommendedName>
</protein>
<keyword evidence="12" id="KW-1185">Reference proteome</keyword>
<dbReference type="InterPro" id="IPR010678">
    <property type="entry name" value="UTP25"/>
</dbReference>
<feature type="compositionally biased region" description="Basic and acidic residues" evidence="8">
    <location>
        <begin position="22"/>
        <end position="38"/>
    </location>
</feature>
<feature type="domain" description="UTP25 C-terminal" evidence="9">
    <location>
        <begin position="462"/>
        <end position="649"/>
    </location>
</feature>
<evidence type="ECO:0000256" key="2">
    <source>
        <dbReference type="ARBA" id="ARBA00004604"/>
    </source>
</evidence>
<dbReference type="FunCoup" id="A0A165JGK0">
    <property type="interactions" value="727"/>
</dbReference>
<comment type="subcellular location">
    <subcellularLocation>
        <location evidence="2 7">Nucleus</location>
        <location evidence="2 7">Nucleolus</location>
    </subcellularLocation>
</comment>